<reference evidence="2 3" key="1">
    <citation type="journal article" date="2021" name="Nat. Commun.">
        <title>Incipient diploidization of the medicinal plant Perilla within 10,000 years.</title>
        <authorList>
            <person name="Zhang Y."/>
            <person name="Shen Q."/>
            <person name="Leng L."/>
            <person name="Zhang D."/>
            <person name="Chen S."/>
            <person name="Shi Y."/>
            <person name="Ning Z."/>
            <person name="Chen S."/>
        </authorList>
    </citation>
    <scope>NUCLEOTIDE SEQUENCE [LARGE SCALE GENOMIC DNA]</scope>
    <source>
        <strain evidence="3">cv. PC099</strain>
    </source>
</reference>
<protein>
    <submittedName>
        <fullName evidence="2">Early-responsive to dehydration stress protein</fullName>
    </submittedName>
</protein>
<proteinExistence type="predicted"/>
<dbReference type="Pfam" id="PF14703">
    <property type="entry name" value="PHM7_cyt"/>
    <property type="match status" value="1"/>
</dbReference>
<dbReference type="EMBL" id="SDAM02029631">
    <property type="protein sequence ID" value="KAH6755137.1"/>
    <property type="molecule type" value="Genomic_DNA"/>
</dbReference>
<evidence type="ECO:0000259" key="1">
    <source>
        <dbReference type="Pfam" id="PF14703"/>
    </source>
</evidence>
<accession>A0AAD4NWG9</accession>
<feature type="domain" description="CSC1/OSCA1-like cytosolic" evidence="1">
    <location>
        <begin position="11"/>
        <end position="71"/>
    </location>
</feature>
<keyword evidence="3" id="KW-1185">Reference proteome</keyword>
<evidence type="ECO:0000313" key="3">
    <source>
        <dbReference type="Proteomes" id="UP001190926"/>
    </source>
</evidence>
<dbReference type="Proteomes" id="UP001190926">
    <property type="component" value="Unassembled WGS sequence"/>
</dbReference>
<sequence>MTKCIYIPNDVSEKRPTSKKGFLGLWGEKVDSIDFYKKQIKDLDDKLTMEREKVMKDPKFVTPAAFVSFKSR</sequence>
<dbReference type="AlphaFoldDB" id="A0AAD4NWG9"/>
<dbReference type="InterPro" id="IPR027815">
    <property type="entry name" value="CSC1/OSCA1-like_cyt"/>
</dbReference>
<name>A0AAD4NWG9_PERFH</name>
<gene>
    <name evidence="2" type="ORF">C2S53_017742</name>
</gene>
<comment type="caution">
    <text evidence="2">The sequence shown here is derived from an EMBL/GenBank/DDBJ whole genome shotgun (WGS) entry which is preliminary data.</text>
</comment>
<evidence type="ECO:0000313" key="2">
    <source>
        <dbReference type="EMBL" id="KAH6755137.1"/>
    </source>
</evidence>
<organism evidence="2 3">
    <name type="scientific">Perilla frutescens var. hirtella</name>
    <name type="common">Perilla citriodora</name>
    <name type="synonym">Perilla setoyensis</name>
    <dbReference type="NCBI Taxonomy" id="608512"/>
    <lineage>
        <taxon>Eukaryota</taxon>
        <taxon>Viridiplantae</taxon>
        <taxon>Streptophyta</taxon>
        <taxon>Embryophyta</taxon>
        <taxon>Tracheophyta</taxon>
        <taxon>Spermatophyta</taxon>
        <taxon>Magnoliopsida</taxon>
        <taxon>eudicotyledons</taxon>
        <taxon>Gunneridae</taxon>
        <taxon>Pentapetalae</taxon>
        <taxon>asterids</taxon>
        <taxon>lamiids</taxon>
        <taxon>Lamiales</taxon>
        <taxon>Lamiaceae</taxon>
        <taxon>Nepetoideae</taxon>
        <taxon>Elsholtzieae</taxon>
        <taxon>Perilla</taxon>
    </lineage>
</organism>